<dbReference type="InterPro" id="IPR011704">
    <property type="entry name" value="ATPase_dyneun-rel_AAA"/>
</dbReference>
<dbReference type="Proteomes" id="UP001139353">
    <property type="component" value="Unassembled WGS sequence"/>
</dbReference>
<evidence type="ECO:0000259" key="1">
    <source>
        <dbReference type="Pfam" id="PF07728"/>
    </source>
</evidence>
<reference evidence="2" key="1">
    <citation type="submission" date="2021-11" db="EMBL/GenBank/DDBJ databases">
        <title>BS-T2-15 a new species belonging to the Comamonadaceae family isolated from the soil of a French oak forest.</title>
        <authorList>
            <person name="Mieszkin S."/>
            <person name="Alain K."/>
        </authorList>
    </citation>
    <scope>NUCLEOTIDE SEQUENCE</scope>
    <source>
        <strain evidence="2">BS-T2-15</strain>
    </source>
</reference>
<proteinExistence type="predicted"/>
<dbReference type="EMBL" id="JAJLJH010000002">
    <property type="protein sequence ID" value="MCK9686230.1"/>
    <property type="molecule type" value="Genomic_DNA"/>
</dbReference>
<protein>
    <submittedName>
        <fullName evidence="2">AAA family ATPase</fullName>
    </submittedName>
</protein>
<keyword evidence="3" id="KW-1185">Reference proteome</keyword>
<dbReference type="InterPro" id="IPR050764">
    <property type="entry name" value="CbbQ/NirQ/NorQ/GpvN"/>
</dbReference>
<dbReference type="InterPro" id="IPR027417">
    <property type="entry name" value="P-loop_NTPase"/>
</dbReference>
<dbReference type="GO" id="GO:0016887">
    <property type="term" value="F:ATP hydrolysis activity"/>
    <property type="evidence" value="ECO:0007669"/>
    <property type="project" value="InterPro"/>
</dbReference>
<dbReference type="SUPFAM" id="SSF52540">
    <property type="entry name" value="P-loop containing nucleoside triphosphate hydrolases"/>
    <property type="match status" value="1"/>
</dbReference>
<dbReference type="Pfam" id="PF07728">
    <property type="entry name" value="AAA_5"/>
    <property type="match status" value="1"/>
</dbReference>
<accession>A0A9X1YJW1</accession>
<dbReference type="Gene3D" id="3.40.50.300">
    <property type="entry name" value="P-loop containing nucleotide triphosphate hydrolases"/>
    <property type="match status" value="1"/>
</dbReference>
<dbReference type="RefSeq" id="WP_275682259.1">
    <property type="nucleotide sequence ID" value="NZ_JAJLJH010000002.1"/>
</dbReference>
<organism evidence="2 3">
    <name type="scientific">Scleromatobacter humisilvae</name>
    <dbReference type="NCBI Taxonomy" id="2897159"/>
    <lineage>
        <taxon>Bacteria</taxon>
        <taxon>Pseudomonadati</taxon>
        <taxon>Pseudomonadota</taxon>
        <taxon>Betaproteobacteria</taxon>
        <taxon>Burkholderiales</taxon>
        <taxon>Sphaerotilaceae</taxon>
        <taxon>Scleromatobacter</taxon>
    </lineage>
</organism>
<comment type="caution">
    <text evidence="2">The sequence shown here is derived from an EMBL/GenBank/DDBJ whole genome shotgun (WGS) entry which is preliminary data.</text>
</comment>
<gene>
    <name evidence="2" type="ORF">LPC04_10985</name>
</gene>
<feature type="domain" description="ATPase dynein-related AAA" evidence="1">
    <location>
        <begin position="82"/>
        <end position="220"/>
    </location>
</feature>
<dbReference type="PANTHER" id="PTHR42759:SF1">
    <property type="entry name" value="MAGNESIUM-CHELATASE SUBUNIT CHLD"/>
    <property type="match status" value="1"/>
</dbReference>
<evidence type="ECO:0000313" key="2">
    <source>
        <dbReference type="EMBL" id="MCK9686230.1"/>
    </source>
</evidence>
<dbReference type="AlphaFoldDB" id="A0A9X1YJW1"/>
<dbReference type="GO" id="GO:0005524">
    <property type="term" value="F:ATP binding"/>
    <property type="evidence" value="ECO:0007669"/>
    <property type="project" value="InterPro"/>
</dbReference>
<name>A0A9X1YJW1_9BURK</name>
<evidence type="ECO:0000313" key="3">
    <source>
        <dbReference type="Proteomes" id="UP001139353"/>
    </source>
</evidence>
<sequence>MTAPSPSVMRQHAEHQFAEELAELRRHDTRVRPANWALSPWAVVHYLMGGKLDNGFELSAKYIGDARLMEIAVATLATDRALLLYGVPGTAKSWVSEHLAAAISGDSTMLIQGTAGTSEEQLRYGWNYAQLLANGPSEKALVPSPMMNAMRLGKIARVEELTRIPADVQDSLITVLSEKTLPIPELASEVQAVRGFSVIATANNRDKGVNELSAALKRRFNTVVLPVPASEDDEIAIVVKRVAEMGAALQLPAEPPALKEVRRIVQIFRELRSGKTADGKTQVKSPSSTLSTAEAISVINSGMALAGHFGDGVLRPHDMASGLIGAVIKDPVQDQVVWNEYLETVVKERDDWKDLYRAFREMN</sequence>
<dbReference type="PANTHER" id="PTHR42759">
    <property type="entry name" value="MOXR FAMILY PROTEIN"/>
    <property type="match status" value="1"/>
</dbReference>